<accession>A0A1M5F6I9</accession>
<reference evidence="1 2" key="1">
    <citation type="submission" date="2016-11" db="EMBL/GenBank/DDBJ databases">
        <authorList>
            <person name="Jaros S."/>
            <person name="Januszkiewicz K."/>
            <person name="Wedrychowicz H."/>
        </authorList>
    </citation>
    <scope>NUCLEOTIDE SEQUENCE [LARGE SCALE GENOMIC DNA]</scope>
    <source>
        <strain evidence="1 2">DSM 44523</strain>
    </source>
</reference>
<protein>
    <submittedName>
        <fullName evidence="1">Uncharacterized protein</fullName>
    </submittedName>
</protein>
<proteinExistence type="predicted"/>
<gene>
    <name evidence="1" type="ORF">SAMN05444320_105290</name>
</gene>
<evidence type="ECO:0000313" key="2">
    <source>
        <dbReference type="Proteomes" id="UP000184501"/>
    </source>
</evidence>
<dbReference type="Proteomes" id="UP000184501">
    <property type="component" value="Unassembled WGS sequence"/>
</dbReference>
<organism evidence="1 2">
    <name type="scientific">Streptoalloteichus hindustanus</name>
    <dbReference type="NCBI Taxonomy" id="2017"/>
    <lineage>
        <taxon>Bacteria</taxon>
        <taxon>Bacillati</taxon>
        <taxon>Actinomycetota</taxon>
        <taxon>Actinomycetes</taxon>
        <taxon>Pseudonocardiales</taxon>
        <taxon>Pseudonocardiaceae</taxon>
        <taxon>Streptoalloteichus</taxon>
    </lineage>
</organism>
<evidence type="ECO:0000313" key="1">
    <source>
        <dbReference type="EMBL" id="SHF87008.1"/>
    </source>
</evidence>
<name>A0A1M5F6I9_STRHI</name>
<dbReference type="RefSeq" id="WP_073484380.1">
    <property type="nucleotide sequence ID" value="NZ_FQVN01000005.1"/>
</dbReference>
<dbReference type="OrthoDB" id="2617571at2"/>
<dbReference type="EMBL" id="FQVN01000005">
    <property type="protein sequence ID" value="SHF87008.1"/>
    <property type="molecule type" value="Genomic_DNA"/>
</dbReference>
<sequence>MSLTVDVFVLDENDEMRLLDLPPACSDLAGFEDWRTLVWGSERVRALGARYFPVLADGDLVAPEQVRDFRRECALLAANLDAIAPPPEPGWSHERLVDGISFRLANITDAAERAEDVGGGVLVW</sequence>
<keyword evidence="2" id="KW-1185">Reference proteome</keyword>
<dbReference type="AlphaFoldDB" id="A0A1M5F6I9"/>